<dbReference type="STRING" id="861299.J421_1789"/>
<name>W0REW4_9BACT</name>
<dbReference type="InterPro" id="IPR035973">
    <property type="entry name" value="Cyt_c_oxidase_su3-like_sf"/>
</dbReference>
<dbReference type="HOGENOM" id="CLU_044071_0_2_0"/>
<dbReference type="KEGG" id="gba:J421_1789"/>
<reference evidence="8 9" key="1">
    <citation type="journal article" date="2014" name="Genome Announc.">
        <title>Genome Sequence and Methylome of Soil Bacterium Gemmatirosa kalamazoonensis KBS708T, a Member of the Rarely Cultivated Gemmatimonadetes Phylum.</title>
        <authorList>
            <person name="Debruyn J.M."/>
            <person name="Radosevich M."/>
            <person name="Wommack K.E."/>
            <person name="Polson S.W."/>
            <person name="Hauser L.J."/>
            <person name="Fawaz M.N."/>
            <person name="Korlach J."/>
            <person name="Tsai Y.C."/>
        </authorList>
    </citation>
    <scope>NUCLEOTIDE SEQUENCE [LARGE SCALE GENOMIC DNA]</scope>
    <source>
        <strain evidence="8 9">KBS708</strain>
    </source>
</reference>
<keyword evidence="3 6" id="KW-1133">Transmembrane helix</keyword>
<evidence type="ECO:0000259" key="7">
    <source>
        <dbReference type="PROSITE" id="PS50253"/>
    </source>
</evidence>
<feature type="transmembrane region" description="Helical" evidence="6">
    <location>
        <begin position="80"/>
        <end position="100"/>
    </location>
</feature>
<comment type="subcellular location">
    <subcellularLocation>
        <location evidence="5">Cell membrane</location>
        <topology evidence="5">Multi-pass membrane protein</topology>
    </subcellularLocation>
    <subcellularLocation>
        <location evidence="1">Membrane</location>
        <topology evidence="1">Multi-pass membrane protein</topology>
    </subcellularLocation>
</comment>
<evidence type="ECO:0000256" key="1">
    <source>
        <dbReference type="ARBA" id="ARBA00004141"/>
    </source>
</evidence>
<dbReference type="InterPro" id="IPR000298">
    <property type="entry name" value="Cyt_c_oxidase-like_su3"/>
</dbReference>
<dbReference type="InParanoid" id="W0REW4"/>
<dbReference type="GO" id="GO:0005886">
    <property type="term" value="C:plasma membrane"/>
    <property type="evidence" value="ECO:0007669"/>
    <property type="project" value="UniProtKB-SubCell"/>
</dbReference>
<keyword evidence="4 6" id="KW-0472">Membrane</keyword>
<gene>
    <name evidence="8" type="ORF">J421_1789</name>
</gene>
<organism evidence="8 9">
    <name type="scientific">Gemmatirosa kalamazoonensis</name>
    <dbReference type="NCBI Taxonomy" id="861299"/>
    <lineage>
        <taxon>Bacteria</taxon>
        <taxon>Pseudomonadati</taxon>
        <taxon>Gemmatimonadota</taxon>
        <taxon>Gemmatimonadia</taxon>
        <taxon>Gemmatimonadales</taxon>
        <taxon>Gemmatimonadaceae</taxon>
        <taxon>Gemmatirosa</taxon>
    </lineage>
</organism>
<feature type="transmembrane region" description="Helical" evidence="6">
    <location>
        <begin position="152"/>
        <end position="179"/>
    </location>
</feature>
<dbReference type="eggNOG" id="COG1845">
    <property type="taxonomic scope" value="Bacteria"/>
</dbReference>
<evidence type="ECO:0000256" key="4">
    <source>
        <dbReference type="ARBA" id="ARBA00023136"/>
    </source>
</evidence>
<evidence type="ECO:0000256" key="5">
    <source>
        <dbReference type="RuleBase" id="RU003376"/>
    </source>
</evidence>
<feature type="domain" description="Heme-copper oxidase subunit III family profile" evidence="7">
    <location>
        <begin position="38"/>
        <end position="214"/>
    </location>
</feature>
<sequence>MSETAPLPPEERVLVPRTRPFLDVADLPDLAFGSRDIMWWGTLGFVVIEGFTLALCLMVYLYLWKNFNEWPPAGTERPTLLWPSVQLVLMLVSLPVIRRLQRAARAFDLDATRMYLAIASAFIVAFAGLRWLELRALHAKWSMNAYASAQWLVVGSHGTLIAVELIEIVGMAGIFWFSTVEKKHCSDAADVGFYWYFLVLSWIPCYVLNYLGPWVMS</sequence>
<keyword evidence="9" id="KW-1185">Reference proteome</keyword>
<dbReference type="GO" id="GO:0004129">
    <property type="term" value="F:cytochrome-c oxidase activity"/>
    <property type="evidence" value="ECO:0007669"/>
    <property type="project" value="InterPro"/>
</dbReference>
<evidence type="ECO:0000313" key="8">
    <source>
        <dbReference type="EMBL" id="AHG89326.1"/>
    </source>
</evidence>
<dbReference type="OrthoDB" id="8641108at2"/>
<feature type="transmembrane region" description="Helical" evidence="6">
    <location>
        <begin position="191"/>
        <end position="211"/>
    </location>
</feature>
<feature type="transmembrane region" description="Helical" evidence="6">
    <location>
        <begin position="37"/>
        <end position="60"/>
    </location>
</feature>
<dbReference type="RefSeq" id="WP_025410829.1">
    <property type="nucleotide sequence ID" value="NZ_CP007128.1"/>
</dbReference>
<accession>W0REW4</accession>
<comment type="similarity">
    <text evidence="5">Belongs to the cytochrome c oxidase subunit 3 family.</text>
</comment>
<dbReference type="AlphaFoldDB" id="W0REW4"/>
<proteinExistence type="inferred from homology"/>
<evidence type="ECO:0000256" key="6">
    <source>
        <dbReference type="SAM" id="Phobius"/>
    </source>
</evidence>
<keyword evidence="2 5" id="KW-0812">Transmembrane</keyword>
<dbReference type="EMBL" id="CP007128">
    <property type="protein sequence ID" value="AHG89326.1"/>
    <property type="molecule type" value="Genomic_DNA"/>
</dbReference>
<evidence type="ECO:0000256" key="2">
    <source>
        <dbReference type="ARBA" id="ARBA00022692"/>
    </source>
</evidence>
<dbReference type="PROSITE" id="PS50253">
    <property type="entry name" value="COX3"/>
    <property type="match status" value="1"/>
</dbReference>
<evidence type="ECO:0000313" key="9">
    <source>
        <dbReference type="Proteomes" id="UP000019151"/>
    </source>
</evidence>
<dbReference type="GO" id="GO:0022904">
    <property type="term" value="P:respiratory electron transport chain"/>
    <property type="evidence" value="ECO:0007669"/>
    <property type="project" value="InterPro"/>
</dbReference>
<dbReference type="InterPro" id="IPR013833">
    <property type="entry name" value="Cyt_c_oxidase_su3_a-hlx"/>
</dbReference>
<evidence type="ECO:0000256" key="3">
    <source>
        <dbReference type="ARBA" id="ARBA00022989"/>
    </source>
</evidence>
<feature type="transmembrane region" description="Helical" evidence="6">
    <location>
        <begin position="112"/>
        <end position="132"/>
    </location>
</feature>
<dbReference type="SUPFAM" id="SSF81452">
    <property type="entry name" value="Cytochrome c oxidase subunit III-like"/>
    <property type="match status" value="1"/>
</dbReference>
<protein>
    <submittedName>
        <fullName evidence="8">Cytochrome c oxidase subunit I</fullName>
    </submittedName>
</protein>
<dbReference type="Proteomes" id="UP000019151">
    <property type="component" value="Chromosome"/>
</dbReference>
<dbReference type="Gene3D" id="1.20.120.80">
    <property type="entry name" value="Cytochrome c oxidase, subunit III, four-helix bundle"/>
    <property type="match status" value="1"/>
</dbReference>